<proteinExistence type="predicted"/>
<dbReference type="Proteomes" id="UP000823941">
    <property type="component" value="Chromosome 4"/>
</dbReference>
<sequence length="103" mass="11055">MNGMKDFFMYGGITKAVIANRKANSSLRPPSGESGPCAHCAGCSGGNYCAARVMSGAARPAAAAAPHCALEMTVETQTWFPRSFYGFCPRLRARRPPYACDMR</sequence>
<accession>A0ABQ7R2G9</accession>
<evidence type="ECO:0000313" key="2">
    <source>
        <dbReference type="Proteomes" id="UP000823941"/>
    </source>
</evidence>
<keyword evidence="2" id="KW-1185">Reference proteome</keyword>
<evidence type="ECO:0000313" key="1">
    <source>
        <dbReference type="EMBL" id="KAG7311502.1"/>
    </source>
</evidence>
<reference evidence="1 2" key="1">
    <citation type="submission" date="2021-06" db="EMBL/GenBank/DDBJ databases">
        <title>A haploid diamondback moth (Plutella xylostella L.) genome assembly resolves 31 chromosomes and identifies a diamide resistance mutation.</title>
        <authorList>
            <person name="Ward C.M."/>
            <person name="Perry K.D."/>
            <person name="Baker G."/>
            <person name="Powis K."/>
            <person name="Heckel D.G."/>
            <person name="Baxter S.W."/>
        </authorList>
    </citation>
    <scope>NUCLEOTIDE SEQUENCE [LARGE SCALE GENOMIC DNA]</scope>
    <source>
        <strain evidence="1 2">LV</strain>
        <tissue evidence="1">Single pupa</tissue>
    </source>
</reference>
<comment type="caution">
    <text evidence="1">The sequence shown here is derived from an EMBL/GenBank/DDBJ whole genome shotgun (WGS) entry which is preliminary data.</text>
</comment>
<dbReference type="EMBL" id="JAHIBW010000004">
    <property type="protein sequence ID" value="KAG7311502.1"/>
    <property type="molecule type" value="Genomic_DNA"/>
</dbReference>
<protein>
    <submittedName>
        <fullName evidence="1">Uncharacterized protein</fullName>
    </submittedName>
</protein>
<organism evidence="1 2">
    <name type="scientific">Plutella xylostella</name>
    <name type="common">Diamondback moth</name>
    <name type="synonym">Plutella maculipennis</name>
    <dbReference type="NCBI Taxonomy" id="51655"/>
    <lineage>
        <taxon>Eukaryota</taxon>
        <taxon>Metazoa</taxon>
        <taxon>Ecdysozoa</taxon>
        <taxon>Arthropoda</taxon>
        <taxon>Hexapoda</taxon>
        <taxon>Insecta</taxon>
        <taxon>Pterygota</taxon>
        <taxon>Neoptera</taxon>
        <taxon>Endopterygota</taxon>
        <taxon>Lepidoptera</taxon>
        <taxon>Glossata</taxon>
        <taxon>Ditrysia</taxon>
        <taxon>Yponomeutoidea</taxon>
        <taxon>Plutellidae</taxon>
        <taxon>Plutella</taxon>
    </lineage>
</organism>
<gene>
    <name evidence="1" type="ORF">JYU34_002545</name>
</gene>
<name>A0ABQ7R2G9_PLUXY</name>